<dbReference type="PROSITE" id="PS50016">
    <property type="entry name" value="ZF_PHD_2"/>
    <property type="match status" value="1"/>
</dbReference>
<reference evidence="8 9" key="1">
    <citation type="submission" date="2019-03" db="EMBL/GenBank/DDBJ databases">
        <title>Rhodosporidium diobovatum UCD-FST 08-225 genome sequencing, assembly, and annotation.</title>
        <authorList>
            <person name="Fakankun I.U."/>
            <person name="Fristensky B."/>
            <person name="Levin D.B."/>
        </authorList>
    </citation>
    <scope>NUCLEOTIDE SEQUENCE [LARGE SCALE GENOMIC DNA]</scope>
    <source>
        <strain evidence="8 9">UCD-FST 08-225</strain>
    </source>
</reference>
<dbReference type="Gene3D" id="2.130.10.30">
    <property type="entry name" value="Regulator of chromosome condensation 1/beta-lactamase-inhibitor protein II"/>
    <property type="match status" value="2"/>
</dbReference>
<evidence type="ECO:0000256" key="4">
    <source>
        <dbReference type="ARBA" id="ARBA00022833"/>
    </source>
</evidence>
<keyword evidence="1" id="KW-0479">Metal-binding</keyword>
<dbReference type="SUPFAM" id="SSF57903">
    <property type="entry name" value="FYVE/PHD zinc finger"/>
    <property type="match status" value="1"/>
</dbReference>
<dbReference type="SUPFAM" id="SSF50985">
    <property type="entry name" value="RCC1/BLIP-II"/>
    <property type="match status" value="1"/>
</dbReference>
<feature type="repeat" description="RCC1" evidence="6">
    <location>
        <begin position="236"/>
        <end position="291"/>
    </location>
</feature>
<dbReference type="GO" id="GO:0016020">
    <property type="term" value="C:membrane"/>
    <property type="evidence" value="ECO:0007669"/>
    <property type="project" value="TreeGrafter"/>
</dbReference>
<organism evidence="8 9">
    <name type="scientific">Rhodotorula diobovata</name>
    <dbReference type="NCBI Taxonomy" id="5288"/>
    <lineage>
        <taxon>Eukaryota</taxon>
        <taxon>Fungi</taxon>
        <taxon>Dikarya</taxon>
        <taxon>Basidiomycota</taxon>
        <taxon>Pucciniomycotina</taxon>
        <taxon>Microbotryomycetes</taxon>
        <taxon>Sporidiobolales</taxon>
        <taxon>Sporidiobolaceae</taxon>
        <taxon>Rhodotorula</taxon>
    </lineage>
</organism>
<evidence type="ECO:0000313" key="9">
    <source>
        <dbReference type="Proteomes" id="UP000311382"/>
    </source>
</evidence>
<dbReference type="EMBL" id="SOZI01000062">
    <property type="protein sequence ID" value="TNY20623.1"/>
    <property type="molecule type" value="Genomic_DNA"/>
</dbReference>
<dbReference type="Pfam" id="PF00628">
    <property type="entry name" value="PHD"/>
    <property type="match status" value="1"/>
</dbReference>
<dbReference type="OrthoDB" id="5370059at2759"/>
<keyword evidence="9" id="KW-1185">Reference proteome</keyword>
<feature type="repeat" description="RCC1" evidence="6">
    <location>
        <begin position="117"/>
        <end position="171"/>
    </location>
</feature>
<evidence type="ECO:0000256" key="5">
    <source>
        <dbReference type="PROSITE-ProRule" id="PRU00146"/>
    </source>
</evidence>
<comment type="caution">
    <text evidence="8">The sequence shown here is derived from an EMBL/GenBank/DDBJ whole genome shotgun (WGS) entry which is preliminary data.</text>
</comment>
<feature type="non-terminal residue" evidence="8">
    <location>
        <position position="1"/>
    </location>
</feature>
<dbReference type="PANTHER" id="PTHR46207">
    <property type="entry name" value="PROTEIN RCC2"/>
    <property type="match status" value="1"/>
</dbReference>
<proteinExistence type="predicted"/>
<dbReference type="STRING" id="5288.A0A5C5FUW5"/>
<dbReference type="InterPro" id="IPR011011">
    <property type="entry name" value="Znf_FYVE_PHD"/>
</dbReference>
<feature type="repeat" description="RCC1" evidence="6">
    <location>
        <begin position="347"/>
        <end position="401"/>
    </location>
</feature>
<evidence type="ECO:0000256" key="1">
    <source>
        <dbReference type="ARBA" id="ARBA00022723"/>
    </source>
</evidence>
<dbReference type="PRINTS" id="PR00633">
    <property type="entry name" value="RCCNDNSATION"/>
</dbReference>
<dbReference type="CDD" id="cd15543">
    <property type="entry name" value="PHD_RSF1"/>
    <property type="match status" value="1"/>
</dbReference>
<sequence length="562" mass="59397">ERSPELGAAHIVRSVANVKITRVFTSHSGCHAVALSLDGQAYVFGRNEHKQLSWPLPPHLIMPHLGSDGLPSPTPMAHEPFPLRSLPDTNVAPALKQQRIVHAAVGRGHTILVTDAGEAWSAGWNVSGQCGQSESDEHVAAFRRIKGGGIDDEKVVQASAGISHSLLLTETGKVYAVGTGEKGVLGNGRSGEHIAGSRVLFDVQDEPLLVEGALKGKKIVQITSGQQHNIALDDEGYCYGWGFGGLGRLGMGAQVDAFTPVQIPSFAGANPLTRCRKIAAGSTNTLFIDNQGMVLLCGKWKTSGDGSAGQPWMTPRAVQDIMGYKWEIISPGGVTLFCHAHDPKEGDFTVAWGQNAHYGELAFGQGASKSATKPARIDYLDGIEMLDIAAGQSSTFFVARPPSTQAAKDEAKTLIEAPTPPPATAAAEPAATAARTHSEAWEELARFPPVLDATDNCRVCGGFEADEVKGDILECEKCEAAYHAGCLSPPIKGIPDGEWFCPECEAPVAEDVGGAESAGKKRKAEDGGASLLPSLLVLRWVLTVLARPMPACSCSRGREQKA</sequence>
<dbReference type="Proteomes" id="UP000311382">
    <property type="component" value="Unassembled WGS sequence"/>
</dbReference>
<gene>
    <name evidence="8" type="ORF">DMC30DRAFT_352023</name>
</gene>
<dbReference type="PROSITE" id="PS01359">
    <property type="entry name" value="ZF_PHD_1"/>
    <property type="match status" value="1"/>
</dbReference>
<dbReference type="InterPro" id="IPR001965">
    <property type="entry name" value="Znf_PHD"/>
</dbReference>
<dbReference type="InterPro" id="IPR019787">
    <property type="entry name" value="Znf_PHD-finger"/>
</dbReference>
<dbReference type="InterPro" id="IPR058923">
    <property type="entry name" value="RCC1-like_dom"/>
</dbReference>
<evidence type="ECO:0000313" key="8">
    <source>
        <dbReference type="EMBL" id="TNY20623.1"/>
    </source>
</evidence>
<dbReference type="PANTHER" id="PTHR46207:SF1">
    <property type="entry name" value="PROTEIN RCC2"/>
    <property type="match status" value="1"/>
</dbReference>
<dbReference type="SMART" id="SM00249">
    <property type="entry name" value="PHD"/>
    <property type="match status" value="1"/>
</dbReference>
<keyword evidence="4" id="KW-0862">Zinc</keyword>
<name>A0A5C5FUW5_9BASI</name>
<dbReference type="GO" id="GO:0008270">
    <property type="term" value="F:zinc ion binding"/>
    <property type="evidence" value="ECO:0007669"/>
    <property type="project" value="UniProtKB-KW"/>
</dbReference>
<dbReference type="AlphaFoldDB" id="A0A5C5FUW5"/>
<keyword evidence="3 5" id="KW-0863">Zinc-finger</keyword>
<dbReference type="Gene3D" id="3.30.40.10">
    <property type="entry name" value="Zinc/RING finger domain, C3HC4 (zinc finger)"/>
    <property type="match status" value="1"/>
</dbReference>
<feature type="repeat" description="RCC1" evidence="6">
    <location>
        <begin position="172"/>
        <end position="235"/>
    </location>
</feature>
<dbReference type="InterPro" id="IPR019786">
    <property type="entry name" value="Zinc_finger_PHD-type_CS"/>
</dbReference>
<evidence type="ECO:0000256" key="6">
    <source>
        <dbReference type="PROSITE-ProRule" id="PRU00235"/>
    </source>
</evidence>
<evidence type="ECO:0000256" key="3">
    <source>
        <dbReference type="ARBA" id="ARBA00022771"/>
    </source>
</evidence>
<evidence type="ECO:0000259" key="7">
    <source>
        <dbReference type="PROSITE" id="PS50016"/>
    </source>
</evidence>
<dbReference type="GO" id="GO:0031267">
    <property type="term" value="F:small GTPase binding"/>
    <property type="evidence" value="ECO:0007669"/>
    <property type="project" value="TreeGrafter"/>
</dbReference>
<dbReference type="Pfam" id="PF25390">
    <property type="entry name" value="WD40_RLD"/>
    <property type="match status" value="1"/>
</dbReference>
<keyword evidence="2" id="KW-0677">Repeat</keyword>
<dbReference type="InterPro" id="IPR000408">
    <property type="entry name" value="Reg_chr_condens"/>
</dbReference>
<feature type="domain" description="PHD-type" evidence="7">
    <location>
        <begin position="454"/>
        <end position="507"/>
    </location>
</feature>
<dbReference type="InterPro" id="IPR013083">
    <property type="entry name" value="Znf_RING/FYVE/PHD"/>
</dbReference>
<dbReference type="InterPro" id="IPR009091">
    <property type="entry name" value="RCC1/BLIP-II"/>
</dbReference>
<dbReference type="PROSITE" id="PS50012">
    <property type="entry name" value="RCC1_3"/>
    <property type="match status" value="4"/>
</dbReference>
<accession>A0A5C5FUW5</accession>
<protein>
    <submittedName>
        <fullName evidence="8">Regulator of chromosome condensation 1/beta-lactamase-inhibitor protein II</fullName>
    </submittedName>
</protein>
<evidence type="ECO:0000256" key="2">
    <source>
        <dbReference type="ARBA" id="ARBA00022737"/>
    </source>
</evidence>
<dbReference type="PROSITE" id="PS00626">
    <property type="entry name" value="RCC1_2"/>
    <property type="match status" value="1"/>
</dbReference>
<dbReference type="InterPro" id="IPR028641">
    <property type="entry name" value="RCC2"/>
</dbReference>